<feature type="chain" id="PRO_5046904557" evidence="6">
    <location>
        <begin position="22"/>
        <end position="231"/>
    </location>
</feature>
<evidence type="ECO:0000256" key="6">
    <source>
        <dbReference type="SAM" id="SignalP"/>
    </source>
</evidence>
<gene>
    <name evidence="8" type="ORF">RM538_04450</name>
</gene>
<dbReference type="Gene3D" id="1.10.760.10">
    <property type="entry name" value="Cytochrome c-like domain"/>
    <property type="match status" value="1"/>
</dbReference>
<feature type="domain" description="Cytochrome c" evidence="7">
    <location>
        <begin position="95"/>
        <end position="180"/>
    </location>
</feature>
<evidence type="ECO:0000256" key="2">
    <source>
        <dbReference type="ARBA" id="ARBA00022723"/>
    </source>
</evidence>
<evidence type="ECO:0000256" key="3">
    <source>
        <dbReference type="ARBA" id="ARBA00023004"/>
    </source>
</evidence>
<evidence type="ECO:0000259" key="7">
    <source>
        <dbReference type="PROSITE" id="PS51007"/>
    </source>
</evidence>
<evidence type="ECO:0000256" key="4">
    <source>
        <dbReference type="PROSITE-ProRule" id="PRU00433"/>
    </source>
</evidence>
<dbReference type="PROSITE" id="PS51257">
    <property type="entry name" value="PROKAR_LIPOPROTEIN"/>
    <property type="match status" value="1"/>
</dbReference>
<dbReference type="SUPFAM" id="SSF46626">
    <property type="entry name" value="Cytochrome c"/>
    <property type="match status" value="1"/>
</dbReference>
<dbReference type="InterPro" id="IPR036909">
    <property type="entry name" value="Cyt_c-like_dom_sf"/>
</dbReference>
<sequence length="231" mass="25789">MRKLLNIGVCLLAVLALVSCQNDNRPNYQYMPNMYEPIGYETYGEYEVFPGNQEALLPVEGTIPRGWQPYDYENTTAGLELARAELKNPLPVTEENLAEGAALYTIYCAVCHGDKGDGQGILMKREKFLGIPSYADPGRNITEGSIYHVQMYGLNSMGSYASQTNEEERWQITQHVMNLKATLKGEPLLEPVAGSDSLAGENAIVETMLDDIHEGDQNQDEEEDNNEEDQE</sequence>
<dbReference type="EMBL" id="JAVRHZ010000002">
    <property type="protein sequence ID" value="MDT0555243.1"/>
    <property type="molecule type" value="Genomic_DNA"/>
</dbReference>
<organism evidence="8 9">
    <name type="scientific">Patiriisocius hiemis</name>
    <dbReference type="NCBI Taxonomy" id="3075604"/>
    <lineage>
        <taxon>Bacteria</taxon>
        <taxon>Pseudomonadati</taxon>
        <taxon>Bacteroidota</taxon>
        <taxon>Flavobacteriia</taxon>
        <taxon>Flavobacteriales</taxon>
        <taxon>Flavobacteriaceae</taxon>
        <taxon>Patiriisocius</taxon>
    </lineage>
</organism>
<evidence type="ECO:0000256" key="1">
    <source>
        <dbReference type="ARBA" id="ARBA00022617"/>
    </source>
</evidence>
<evidence type="ECO:0000256" key="5">
    <source>
        <dbReference type="SAM" id="MobiDB-lite"/>
    </source>
</evidence>
<proteinExistence type="predicted"/>
<keyword evidence="3 4" id="KW-0408">Iron</keyword>
<evidence type="ECO:0000313" key="9">
    <source>
        <dbReference type="Proteomes" id="UP001254488"/>
    </source>
</evidence>
<dbReference type="PROSITE" id="PS51007">
    <property type="entry name" value="CYTC"/>
    <property type="match status" value="1"/>
</dbReference>
<keyword evidence="9" id="KW-1185">Reference proteome</keyword>
<comment type="caution">
    <text evidence="8">The sequence shown here is derived from an EMBL/GenBank/DDBJ whole genome shotgun (WGS) entry which is preliminary data.</text>
</comment>
<keyword evidence="1 4" id="KW-0349">Heme</keyword>
<protein>
    <submittedName>
        <fullName evidence="8">Cytochrome c</fullName>
    </submittedName>
</protein>
<feature type="compositionally biased region" description="Acidic residues" evidence="5">
    <location>
        <begin position="217"/>
        <end position="231"/>
    </location>
</feature>
<reference evidence="8 9" key="1">
    <citation type="submission" date="2023-09" db="EMBL/GenBank/DDBJ databases">
        <authorList>
            <person name="Rey-Velasco X."/>
        </authorList>
    </citation>
    <scope>NUCLEOTIDE SEQUENCE [LARGE SCALE GENOMIC DNA]</scope>
    <source>
        <strain evidence="8 9">W242</strain>
    </source>
</reference>
<dbReference type="PANTHER" id="PTHR40394:SF2">
    <property type="entry name" value="QUINOL:CYTOCHROME C OXIDOREDUCTASE MEMBRANE PROTEIN"/>
    <property type="match status" value="1"/>
</dbReference>
<dbReference type="PANTHER" id="PTHR40394">
    <property type="entry name" value="LIPOPROTEIN-RELATED"/>
    <property type="match status" value="1"/>
</dbReference>
<evidence type="ECO:0000313" key="8">
    <source>
        <dbReference type="EMBL" id="MDT0555243.1"/>
    </source>
</evidence>
<dbReference type="InterPro" id="IPR009056">
    <property type="entry name" value="Cyt_c-like_dom"/>
</dbReference>
<dbReference type="RefSeq" id="WP_311332200.1">
    <property type="nucleotide sequence ID" value="NZ_JAVRHZ010000002.1"/>
</dbReference>
<keyword evidence="6" id="KW-0732">Signal</keyword>
<name>A0ABU2YAM6_9FLAO</name>
<feature type="signal peptide" evidence="6">
    <location>
        <begin position="1"/>
        <end position="21"/>
    </location>
</feature>
<dbReference type="Proteomes" id="UP001254488">
    <property type="component" value="Unassembled WGS sequence"/>
</dbReference>
<dbReference type="Pfam" id="PF13442">
    <property type="entry name" value="Cytochrome_CBB3"/>
    <property type="match status" value="1"/>
</dbReference>
<accession>A0ABU2YAM6</accession>
<keyword evidence="2 4" id="KW-0479">Metal-binding</keyword>
<feature type="region of interest" description="Disordered" evidence="5">
    <location>
        <begin position="209"/>
        <end position="231"/>
    </location>
</feature>